<dbReference type="Proteomes" id="UP000533598">
    <property type="component" value="Unassembled WGS sequence"/>
</dbReference>
<organism evidence="3 4">
    <name type="scientific">Crossiella cryophila</name>
    <dbReference type="NCBI Taxonomy" id="43355"/>
    <lineage>
        <taxon>Bacteria</taxon>
        <taxon>Bacillati</taxon>
        <taxon>Actinomycetota</taxon>
        <taxon>Actinomycetes</taxon>
        <taxon>Pseudonocardiales</taxon>
        <taxon>Pseudonocardiaceae</taxon>
        <taxon>Crossiella</taxon>
    </lineage>
</organism>
<dbReference type="RefSeq" id="WP_221489901.1">
    <property type="nucleotide sequence ID" value="NZ_JACHMH010000001.1"/>
</dbReference>
<protein>
    <submittedName>
        <fullName evidence="3">Putative dehydrogenase</fullName>
    </submittedName>
</protein>
<gene>
    <name evidence="3" type="ORF">HNR67_002973</name>
</gene>
<dbReference type="Pfam" id="PF22725">
    <property type="entry name" value="GFO_IDH_MocA_C3"/>
    <property type="match status" value="1"/>
</dbReference>
<accession>A0A7W7C984</accession>
<dbReference type="Gene3D" id="3.40.50.720">
    <property type="entry name" value="NAD(P)-binding Rossmann-like Domain"/>
    <property type="match status" value="1"/>
</dbReference>
<dbReference type="EMBL" id="JACHMH010000001">
    <property type="protein sequence ID" value="MBB4676855.1"/>
    <property type="molecule type" value="Genomic_DNA"/>
</dbReference>
<name>A0A7W7C984_9PSEU</name>
<dbReference type="AlphaFoldDB" id="A0A7W7C984"/>
<comment type="caution">
    <text evidence="3">The sequence shown here is derived from an EMBL/GenBank/DDBJ whole genome shotgun (WGS) entry which is preliminary data.</text>
</comment>
<dbReference type="PANTHER" id="PTHR43708:SF1">
    <property type="entry name" value="GALACTOSE_LACTOSE METABOLISM REGULATORY PROTEIN GAL80"/>
    <property type="match status" value="1"/>
</dbReference>
<evidence type="ECO:0000313" key="4">
    <source>
        <dbReference type="Proteomes" id="UP000533598"/>
    </source>
</evidence>
<proteinExistence type="predicted"/>
<dbReference type="Gene3D" id="3.30.360.10">
    <property type="entry name" value="Dihydrodipicolinate Reductase, domain 2"/>
    <property type="match status" value="1"/>
</dbReference>
<evidence type="ECO:0000313" key="3">
    <source>
        <dbReference type="EMBL" id="MBB4676855.1"/>
    </source>
</evidence>
<dbReference type="Pfam" id="PF01408">
    <property type="entry name" value="GFO_IDH_MocA"/>
    <property type="match status" value="1"/>
</dbReference>
<dbReference type="GO" id="GO:0000166">
    <property type="term" value="F:nucleotide binding"/>
    <property type="evidence" value="ECO:0007669"/>
    <property type="project" value="InterPro"/>
</dbReference>
<keyword evidence="4" id="KW-1185">Reference proteome</keyword>
<feature type="domain" description="GFO/IDH/MocA-like oxidoreductase" evidence="2">
    <location>
        <begin position="136"/>
        <end position="247"/>
    </location>
</feature>
<sequence>MSRAMRVGVIGAELARGWATRAHFPALQGLPGVELFAVADPEQSATAVADQWGAQFACANPTELVTHRQVDIVTIAGPVPGHDDLVRTALAAGKHVFCEWPLTTNVQSAIELRTLAAQSGVHHVVGLRGRADPGVRFVRDLLARGEIGEVLGVTLSAAPATPPESSAGESLLTGDGGQALDILRFCLGELAELSATFATRCPGVNSPDQVLVQGLLESGVAISAHLQAGAPGGTGFRMEVQGRRGALILACPGRIGEQESTVLLARGSRGGASTIASRMPMGSPAARIVSTTAAMAEPETVASPVEGDGFEAVASRVIGARADGRAATAPAGPGLHPSWGTASVLELMSALEVLPVPESYRSGVATVSAGPAQGVARLYAELVRAVRTGTPQDPDFTTAVGLHCLLDTVAEAASSRRCRSFG</sequence>
<evidence type="ECO:0000259" key="2">
    <source>
        <dbReference type="Pfam" id="PF22725"/>
    </source>
</evidence>
<feature type="domain" description="Gfo/Idh/MocA-like oxidoreductase N-terminal" evidence="1">
    <location>
        <begin position="5"/>
        <end position="125"/>
    </location>
</feature>
<dbReference type="InterPro" id="IPR055170">
    <property type="entry name" value="GFO_IDH_MocA-like_dom"/>
</dbReference>
<dbReference type="SUPFAM" id="SSF55347">
    <property type="entry name" value="Glyceraldehyde-3-phosphate dehydrogenase-like, C-terminal domain"/>
    <property type="match status" value="1"/>
</dbReference>
<dbReference type="InterPro" id="IPR036291">
    <property type="entry name" value="NAD(P)-bd_dom_sf"/>
</dbReference>
<dbReference type="PANTHER" id="PTHR43708">
    <property type="entry name" value="CONSERVED EXPRESSED OXIDOREDUCTASE (EUROFUNG)"/>
    <property type="match status" value="1"/>
</dbReference>
<reference evidence="3 4" key="1">
    <citation type="submission" date="2020-08" db="EMBL/GenBank/DDBJ databases">
        <title>Sequencing the genomes of 1000 actinobacteria strains.</title>
        <authorList>
            <person name="Klenk H.-P."/>
        </authorList>
    </citation>
    <scope>NUCLEOTIDE SEQUENCE [LARGE SCALE GENOMIC DNA]</scope>
    <source>
        <strain evidence="3 4">DSM 44230</strain>
    </source>
</reference>
<dbReference type="InterPro" id="IPR000683">
    <property type="entry name" value="Gfo/Idh/MocA-like_OxRdtase_N"/>
</dbReference>
<evidence type="ECO:0000259" key="1">
    <source>
        <dbReference type="Pfam" id="PF01408"/>
    </source>
</evidence>
<dbReference type="SUPFAM" id="SSF51735">
    <property type="entry name" value="NAD(P)-binding Rossmann-fold domains"/>
    <property type="match status" value="1"/>
</dbReference>
<dbReference type="InterPro" id="IPR051317">
    <property type="entry name" value="Gfo/Idh/MocA_oxidoreduct"/>
</dbReference>